<dbReference type="AlphaFoldDB" id="A0A117UTX5"/>
<dbReference type="GO" id="GO:0042597">
    <property type="term" value="C:periplasmic space"/>
    <property type="evidence" value="ECO:0007669"/>
    <property type="project" value="UniProtKB-SubCell"/>
</dbReference>
<gene>
    <name evidence="10" type="ORF">AQZ52_13070</name>
</gene>
<proteinExistence type="inferred from homology"/>
<evidence type="ECO:0000256" key="1">
    <source>
        <dbReference type="ARBA" id="ARBA00004418"/>
    </source>
</evidence>
<name>A0A117UTX5_9SPHN</name>
<keyword evidence="5" id="KW-0574">Periplasm</keyword>
<comment type="similarity">
    <text evidence="2">Belongs to the aromatic amine dehydrogenase heavy chain family.</text>
</comment>
<keyword evidence="8" id="KW-1015">Disulfide bond</keyword>
<accession>A0A117UTX5</accession>
<organism evidence="10 11">
    <name type="scientific">Novosphingobium fuchskuhlense</name>
    <dbReference type="NCBI Taxonomy" id="1117702"/>
    <lineage>
        <taxon>Bacteria</taxon>
        <taxon>Pseudomonadati</taxon>
        <taxon>Pseudomonadota</taxon>
        <taxon>Alphaproteobacteria</taxon>
        <taxon>Sphingomonadales</taxon>
        <taxon>Sphingomonadaceae</taxon>
        <taxon>Novosphingobium</taxon>
    </lineage>
</organism>
<dbReference type="InterPro" id="IPR015943">
    <property type="entry name" value="WD40/YVTN_repeat-like_dom_sf"/>
</dbReference>
<dbReference type="Proteomes" id="UP000058012">
    <property type="component" value="Unassembled WGS sequence"/>
</dbReference>
<evidence type="ECO:0000256" key="6">
    <source>
        <dbReference type="ARBA" id="ARBA00022982"/>
    </source>
</evidence>
<dbReference type="EMBL" id="LLZS01000008">
    <property type="protein sequence ID" value="KUR70767.1"/>
    <property type="molecule type" value="Genomic_DNA"/>
</dbReference>
<comment type="subcellular location">
    <subcellularLocation>
        <location evidence="1">Periplasm</location>
    </subcellularLocation>
</comment>
<dbReference type="InterPro" id="IPR009451">
    <property type="entry name" value="Metamine_DH_Hvc"/>
</dbReference>
<keyword evidence="3" id="KW-0813">Transport</keyword>
<feature type="signal peptide" evidence="9">
    <location>
        <begin position="1"/>
        <end position="37"/>
    </location>
</feature>
<dbReference type="STRING" id="1117702.AQZ52_13070"/>
<reference evidence="10 11" key="1">
    <citation type="submission" date="2015-10" db="EMBL/GenBank/DDBJ databases">
        <title>Draft genome sequence of Novosphingobium fuchskuhlense DSM 25065 isolated from a surface water sample of the southwest basin of Lake Grosse Fuchskuhle.</title>
        <authorList>
            <person name="Ruckert C."/>
            <person name="Winkler A."/>
            <person name="Glaeser J."/>
            <person name="Grossart H.-P."/>
            <person name="Kalinowski J."/>
            <person name="Glaeser S."/>
        </authorList>
    </citation>
    <scope>NUCLEOTIDE SEQUENCE [LARGE SCALE GENOMIC DNA]</scope>
    <source>
        <strain evidence="10 11">FNE08-7</strain>
    </source>
</reference>
<keyword evidence="4 9" id="KW-0732">Signal</keyword>
<keyword evidence="6" id="KW-0249">Electron transport</keyword>
<evidence type="ECO:0000256" key="2">
    <source>
        <dbReference type="ARBA" id="ARBA00010548"/>
    </source>
</evidence>
<dbReference type="RefSeq" id="WP_067911466.1">
    <property type="nucleotide sequence ID" value="NZ_KQ954245.1"/>
</dbReference>
<evidence type="ECO:0000256" key="3">
    <source>
        <dbReference type="ARBA" id="ARBA00022448"/>
    </source>
</evidence>
<comment type="caution">
    <text evidence="10">The sequence shown here is derived from an EMBL/GenBank/DDBJ whole genome shotgun (WGS) entry which is preliminary data.</text>
</comment>
<evidence type="ECO:0000256" key="7">
    <source>
        <dbReference type="ARBA" id="ARBA00023002"/>
    </source>
</evidence>
<evidence type="ECO:0000256" key="5">
    <source>
        <dbReference type="ARBA" id="ARBA00022764"/>
    </source>
</evidence>
<dbReference type="SUPFAM" id="SSF50969">
    <property type="entry name" value="YVTN repeat-like/Quinoprotein amine dehydrogenase"/>
    <property type="match status" value="1"/>
</dbReference>
<evidence type="ECO:0000313" key="11">
    <source>
        <dbReference type="Proteomes" id="UP000058012"/>
    </source>
</evidence>
<keyword evidence="7" id="KW-0560">Oxidoreductase</keyword>
<evidence type="ECO:0000256" key="9">
    <source>
        <dbReference type="SAM" id="SignalP"/>
    </source>
</evidence>
<feature type="chain" id="PRO_5007156938" evidence="9">
    <location>
        <begin position="38"/>
        <end position="402"/>
    </location>
</feature>
<evidence type="ECO:0000256" key="8">
    <source>
        <dbReference type="PIRSR" id="PIRSR609451-50"/>
    </source>
</evidence>
<sequence length="402" mass="42648">MKMMKIQGKPSLSVMLKASAAAVCALGLLGGMPAAHAADPLQPDPELEAVTLPAPKPSWVFVERGFVVPGNAIYDTDTGKMLGLVEASTLSDLALDPGGKAFYVSESIWTKGWRGTRQDMITVYDANTLKLKTEIAIPGRILIGGRKFNFVIADAGKTAYVYNLDPASSVNMVDLAKGKFVKKIELPGCASLMPVTGVGFSALCSDGSLATVKTAGAKPEITRSAPFFSATNDPIFDNFGYDGVKQQAVFLTYTGQVYTAKLGATPTISEPFSIQAAAGVAPADTKPLDVHWYPGARQGLAYHLGTGHAFVLMHTGEYWTHKESGTEVWELDVAAKKVVRRIPLETPASAIAVTQEASPKLVLSTEGGEGDRSALLILDAKTGEQKFKLERSGGGVLRTLEP</sequence>
<protein>
    <submittedName>
        <fullName evidence="10">Methylamine dehydrogenase</fullName>
    </submittedName>
</protein>
<dbReference type="Gene3D" id="2.130.10.10">
    <property type="entry name" value="YVTN repeat-like/Quinoprotein amine dehydrogenase"/>
    <property type="match status" value="1"/>
</dbReference>
<dbReference type="GO" id="GO:0030058">
    <property type="term" value="F:aliphatic amine dehydrogenase activity"/>
    <property type="evidence" value="ECO:0007669"/>
    <property type="project" value="InterPro"/>
</dbReference>
<evidence type="ECO:0000313" key="10">
    <source>
        <dbReference type="EMBL" id="KUR70767.1"/>
    </source>
</evidence>
<feature type="disulfide bond" evidence="8">
    <location>
        <begin position="189"/>
        <end position="204"/>
    </location>
</feature>
<dbReference type="InterPro" id="IPR011044">
    <property type="entry name" value="Quino_amine_DH_bsu"/>
</dbReference>
<evidence type="ECO:0000256" key="4">
    <source>
        <dbReference type="ARBA" id="ARBA00022729"/>
    </source>
</evidence>
<dbReference type="Pfam" id="PF06433">
    <property type="entry name" value="Me-amine-dh_H"/>
    <property type="match status" value="1"/>
</dbReference>
<keyword evidence="11" id="KW-1185">Reference proteome</keyword>